<sequence length="179" mass="20433">MGNNQIRESHFQRTDTPEATRKDEFDNSEKYISISNKMVERLVEDATLAGKAAAKETSAPRGDYKEKIFMEKLVITVDDLRETAARIELRTANMVSVAPVCADCKQRVIDCYERYPNEQRLQCSEVVAAFSRCVKGTAARRLRARTQKDAREHARRERRVAHARVHELRDLAPPQEATG</sequence>
<feature type="region of interest" description="Disordered" evidence="1">
    <location>
        <begin position="1"/>
        <end position="24"/>
    </location>
</feature>
<evidence type="ECO:0008006" key="4">
    <source>
        <dbReference type="Google" id="ProtNLM"/>
    </source>
</evidence>
<gene>
    <name evidence="2" type="ORF">IPOD504_LOCUS16379</name>
</gene>
<dbReference type="Proteomes" id="UP000837857">
    <property type="component" value="Chromosome 8"/>
</dbReference>
<dbReference type="EMBL" id="OW152820">
    <property type="protein sequence ID" value="CAH2074967.1"/>
    <property type="molecule type" value="Genomic_DNA"/>
</dbReference>
<reference evidence="2" key="1">
    <citation type="submission" date="2022-03" db="EMBL/GenBank/DDBJ databases">
        <authorList>
            <person name="Martin H S."/>
        </authorList>
    </citation>
    <scope>NUCLEOTIDE SEQUENCE</scope>
</reference>
<name>A0ABN8J5K6_9NEOP</name>
<accession>A0ABN8J5K6</accession>
<proteinExistence type="predicted"/>
<keyword evidence="3" id="KW-1185">Reference proteome</keyword>
<organism evidence="2 3">
    <name type="scientific">Iphiclides podalirius</name>
    <name type="common">scarce swallowtail</name>
    <dbReference type="NCBI Taxonomy" id="110791"/>
    <lineage>
        <taxon>Eukaryota</taxon>
        <taxon>Metazoa</taxon>
        <taxon>Ecdysozoa</taxon>
        <taxon>Arthropoda</taxon>
        <taxon>Hexapoda</taxon>
        <taxon>Insecta</taxon>
        <taxon>Pterygota</taxon>
        <taxon>Neoptera</taxon>
        <taxon>Endopterygota</taxon>
        <taxon>Lepidoptera</taxon>
        <taxon>Glossata</taxon>
        <taxon>Ditrysia</taxon>
        <taxon>Papilionoidea</taxon>
        <taxon>Papilionidae</taxon>
        <taxon>Papilioninae</taxon>
        <taxon>Iphiclides</taxon>
    </lineage>
</organism>
<feature type="non-terminal residue" evidence="2">
    <location>
        <position position="1"/>
    </location>
</feature>
<evidence type="ECO:0000313" key="2">
    <source>
        <dbReference type="EMBL" id="CAH2074967.1"/>
    </source>
</evidence>
<feature type="compositionally biased region" description="Basic and acidic residues" evidence="1">
    <location>
        <begin position="7"/>
        <end position="24"/>
    </location>
</feature>
<protein>
    <recommendedName>
        <fullName evidence="4">COX assembly mitochondrial protein</fullName>
    </recommendedName>
</protein>
<evidence type="ECO:0000313" key="3">
    <source>
        <dbReference type="Proteomes" id="UP000837857"/>
    </source>
</evidence>
<evidence type="ECO:0000256" key="1">
    <source>
        <dbReference type="SAM" id="MobiDB-lite"/>
    </source>
</evidence>